<name>A0A9D1ETV1_9FIRM</name>
<feature type="chain" id="PRO_5039140208" evidence="3">
    <location>
        <begin position="28"/>
        <end position="312"/>
    </location>
</feature>
<dbReference type="AlphaFoldDB" id="A0A9D1ETV1"/>
<feature type="region of interest" description="Disordered" evidence="1">
    <location>
        <begin position="195"/>
        <end position="286"/>
    </location>
</feature>
<feature type="signal peptide" evidence="3">
    <location>
        <begin position="1"/>
        <end position="27"/>
    </location>
</feature>
<keyword evidence="2" id="KW-0472">Membrane</keyword>
<comment type="caution">
    <text evidence="4">The sequence shown here is derived from an EMBL/GenBank/DDBJ whole genome shotgun (WGS) entry which is preliminary data.</text>
</comment>
<reference evidence="4" key="2">
    <citation type="journal article" date="2021" name="PeerJ">
        <title>Extensive microbial diversity within the chicken gut microbiome revealed by metagenomics and culture.</title>
        <authorList>
            <person name="Gilroy R."/>
            <person name="Ravi A."/>
            <person name="Getino M."/>
            <person name="Pursley I."/>
            <person name="Horton D.L."/>
            <person name="Alikhan N.F."/>
            <person name="Baker D."/>
            <person name="Gharbi K."/>
            <person name="Hall N."/>
            <person name="Watson M."/>
            <person name="Adriaenssens E.M."/>
            <person name="Foster-Nyarko E."/>
            <person name="Jarju S."/>
            <person name="Secka A."/>
            <person name="Antonio M."/>
            <person name="Oren A."/>
            <person name="Chaudhuri R.R."/>
            <person name="La Ragione R."/>
            <person name="Hildebrand F."/>
            <person name="Pallen M.J."/>
        </authorList>
    </citation>
    <scope>NUCLEOTIDE SEQUENCE</scope>
    <source>
        <strain evidence="4">CHK190-19873</strain>
    </source>
</reference>
<evidence type="ECO:0000256" key="2">
    <source>
        <dbReference type="SAM" id="Phobius"/>
    </source>
</evidence>
<sequence length="312" mass="33193">MRKRAMMAAIGLCLLLGVGTPWQYAYAQGSSQTTLTIQVPEIPEEEIEVPAGADSAADITLPEGWSWLDPGAQLRPGGYTELTAVYRNEEGEILREKVISVSCGVRIIEEQTHIAYRIGQDGGFVLVCDGIADEFQYLEIDGEEVPEAYYTIEGDFTLLSLAPEYMDTLSAGTHTAELFYTAGSTRWEFTVAEAENDAVETESDAVETESDSAETESDTAAETESDSAETESDGAETESDAAEAERDTAAETESDAAGTESDAAETESNAVKADSDAAKTGDETSAGLPIMGVLLSLALASGCVMTLGRREK</sequence>
<evidence type="ECO:0000256" key="1">
    <source>
        <dbReference type="SAM" id="MobiDB-lite"/>
    </source>
</evidence>
<feature type="compositionally biased region" description="Acidic residues" evidence="1">
    <location>
        <begin position="195"/>
        <end position="242"/>
    </location>
</feature>
<dbReference type="Proteomes" id="UP000823935">
    <property type="component" value="Unassembled WGS sequence"/>
</dbReference>
<reference evidence="4" key="1">
    <citation type="submission" date="2020-10" db="EMBL/GenBank/DDBJ databases">
        <authorList>
            <person name="Gilroy R."/>
        </authorList>
    </citation>
    <scope>NUCLEOTIDE SEQUENCE</scope>
    <source>
        <strain evidence="4">CHK190-19873</strain>
    </source>
</reference>
<feature type="transmembrane region" description="Helical" evidence="2">
    <location>
        <begin position="286"/>
        <end position="307"/>
    </location>
</feature>
<keyword evidence="2" id="KW-1133">Transmembrane helix</keyword>
<keyword evidence="2" id="KW-0812">Transmembrane</keyword>
<protein>
    <submittedName>
        <fullName evidence="4">Uncharacterized protein</fullName>
    </submittedName>
</protein>
<gene>
    <name evidence="4" type="ORF">IAB44_09910</name>
</gene>
<organism evidence="4 5">
    <name type="scientific">Candidatus Limivivens intestinipullorum</name>
    <dbReference type="NCBI Taxonomy" id="2840858"/>
    <lineage>
        <taxon>Bacteria</taxon>
        <taxon>Bacillati</taxon>
        <taxon>Bacillota</taxon>
        <taxon>Clostridia</taxon>
        <taxon>Lachnospirales</taxon>
        <taxon>Lachnospiraceae</taxon>
        <taxon>Lachnospiraceae incertae sedis</taxon>
        <taxon>Candidatus Limivivens</taxon>
    </lineage>
</organism>
<dbReference type="EMBL" id="DVIQ01000058">
    <property type="protein sequence ID" value="HIS31843.1"/>
    <property type="molecule type" value="Genomic_DNA"/>
</dbReference>
<accession>A0A9D1ETV1</accession>
<evidence type="ECO:0000256" key="3">
    <source>
        <dbReference type="SAM" id="SignalP"/>
    </source>
</evidence>
<feature type="compositionally biased region" description="Basic and acidic residues" evidence="1">
    <location>
        <begin position="273"/>
        <end position="282"/>
    </location>
</feature>
<evidence type="ECO:0000313" key="4">
    <source>
        <dbReference type="EMBL" id="HIS31843.1"/>
    </source>
</evidence>
<proteinExistence type="predicted"/>
<evidence type="ECO:0000313" key="5">
    <source>
        <dbReference type="Proteomes" id="UP000823935"/>
    </source>
</evidence>
<keyword evidence="3" id="KW-0732">Signal</keyword>